<sequence>MVTVDPARMDLAILAAFLMRAFSGRPYSPSAPGKLYSYLGDYVGDSLPPLPAGSETLKGRRANYFPTRSSTQIEFHNGDGPRNVDDRDENEISLCATSNSVHYARMYQSAC</sequence>
<reference evidence="1 2" key="1">
    <citation type="submission" date="2015-04" db="EMBL/GenBank/DDBJ databases">
        <title>Lasius niger genome sequencing.</title>
        <authorList>
            <person name="Konorov E.A."/>
            <person name="Nikitin M.A."/>
            <person name="Kirill M.V."/>
            <person name="Chang P."/>
        </authorList>
    </citation>
    <scope>NUCLEOTIDE SEQUENCE [LARGE SCALE GENOMIC DNA]</scope>
    <source>
        <tissue evidence="1">Whole</tissue>
    </source>
</reference>
<dbReference type="PaxDb" id="67767-A0A0J7L7M9"/>
<gene>
    <name evidence="1" type="ORF">RF55_1107</name>
</gene>
<evidence type="ECO:0000313" key="2">
    <source>
        <dbReference type="Proteomes" id="UP000036403"/>
    </source>
</evidence>
<dbReference type="AlphaFoldDB" id="A0A0J7L7M9"/>
<keyword evidence="2" id="KW-1185">Reference proteome</keyword>
<accession>A0A0J7L7M9</accession>
<proteinExistence type="predicted"/>
<name>A0A0J7L7M9_LASNI</name>
<comment type="caution">
    <text evidence="1">The sequence shown here is derived from an EMBL/GenBank/DDBJ whole genome shotgun (WGS) entry which is preliminary data.</text>
</comment>
<organism evidence="1 2">
    <name type="scientific">Lasius niger</name>
    <name type="common">Black garden ant</name>
    <dbReference type="NCBI Taxonomy" id="67767"/>
    <lineage>
        <taxon>Eukaryota</taxon>
        <taxon>Metazoa</taxon>
        <taxon>Ecdysozoa</taxon>
        <taxon>Arthropoda</taxon>
        <taxon>Hexapoda</taxon>
        <taxon>Insecta</taxon>
        <taxon>Pterygota</taxon>
        <taxon>Neoptera</taxon>
        <taxon>Endopterygota</taxon>
        <taxon>Hymenoptera</taxon>
        <taxon>Apocrita</taxon>
        <taxon>Aculeata</taxon>
        <taxon>Formicoidea</taxon>
        <taxon>Formicidae</taxon>
        <taxon>Formicinae</taxon>
        <taxon>Lasius</taxon>
        <taxon>Lasius</taxon>
    </lineage>
</organism>
<dbReference type="Proteomes" id="UP000036403">
    <property type="component" value="Unassembled WGS sequence"/>
</dbReference>
<protein>
    <submittedName>
        <fullName evidence="1">Uncharacterized protein</fullName>
    </submittedName>
</protein>
<dbReference type="EMBL" id="LBMM01000369">
    <property type="protein sequence ID" value="KMQ99102.1"/>
    <property type="molecule type" value="Genomic_DNA"/>
</dbReference>
<evidence type="ECO:0000313" key="1">
    <source>
        <dbReference type="EMBL" id="KMQ99102.1"/>
    </source>
</evidence>